<evidence type="ECO:0000313" key="2">
    <source>
        <dbReference type="Proteomes" id="UP000790709"/>
    </source>
</evidence>
<accession>A0ACB8BNE9</accession>
<organism evidence="1 2">
    <name type="scientific">Leucogyrophana mollusca</name>
    <dbReference type="NCBI Taxonomy" id="85980"/>
    <lineage>
        <taxon>Eukaryota</taxon>
        <taxon>Fungi</taxon>
        <taxon>Dikarya</taxon>
        <taxon>Basidiomycota</taxon>
        <taxon>Agaricomycotina</taxon>
        <taxon>Agaricomycetes</taxon>
        <taxon>Agaricomycetidae</taxon>
        <taxon>Boletales</taxon>
        <taxon>Boletales incertae sedis</taxon>
        <taxon>Leucogyrophana</taxon>
    </lineage>
</organism>
<name>A0ACB8BNE9_9AGAM</name>
<gene>
    <name evidence="1" type="ORF">BV22DRAFT_1087227</name>
</gene>
<dbReference type="Proteomes" id="UP000790709">
    <property type="component" value="Unassembled WGS sequence"/>
</dbReference>
<dbReference type="EMBL" id="MU266384">
    <property type="protein sequence ID" value="KAH7926383.1"/>
    <property type="molecule type" value="Genomic_DNA"/>
</dbReference>
<proteinExistence type="predicted"/>
<protein>
    <submittedName>
        <fullName evidence="1">Uncharacterized protein</fullName>
    </submittedName>
</protein>
<evidence type="ECO:0000313" key="1">
    <source>
        <dbReference type="EMBL" id="KAH7926383.1"/>
    </source>
</evidence>
<keyword evidence="2" id="KW-1185">Reference proteome</keyword>
<reference evidence="1" key="1">
    <citation type="journal article" date="2021" name="New Phytol.">
        <title>Evolutionary innovations through gain and loss of genes in the ectomycorrhizal Boletales.</title>
        <authorList>
            <person name="Wu G."/>
            <person name="Miyauchi S."/>
            <person name="Morin E."/>
            <person name="Kuo A."/>
            <person name="Drula E."/>
            <person name="Varga T."/>
            <person name="Kohler A."/>
            <person name="Feng B."/>
            <person name="Cao Y."/>
            <person name="Lipzen A."/>
            <person name="Daum C."/>
            <person name="Hundley H."/>
            <person name="Pangilinan J."/>
            <person name="Johnson J."/>
            <person name="Barry K."/>
            <person name="LaButti K."/>
            <person name="Ng V."/>
            <person name="Ahrendt S."/>
            <person name="Min B."/>
            <person name="Choi I.G."/>
            <person name="Park H."/>
            <person name="Plett J.M."/>
            <person name="Magnuson J."/>
            <person name="Spatafora J.W."/>
            <person name="Nagy L.G."/>
            <person name="Henrissat B."/>
            <person name="Grigoriev I.V."/>
            <person name="Yang Z.L."/>
            <person name="Xu J."/>
            <person name="Martin F.M."/>
        </authorList>
    </citation>
    <scope>NUCLEOTIDE SEQUENCE</scope>
    <source>
        <strain evidence="1">KUC20120723A-06</strain>
    </source>
</reference>
<comment type="caution">
    <text evidence="1">The sequence shown here is derived from an EMBL/GenBank/DDBJ whole genome shotgun (WGS) entry which is preliminary data.</text>
</comment>
<sequence length="810" mass="87673">MLATFPAPVLSVTTDAVRDLEGREALSGLWTLFTKCKESLQDGRRLENISWRLWYRELSQSQQQAYHPLTPDSSSSVMTDCDGRSPFFSSTTCANVSVADGLLNHHVPSGCYQQAPSPTSTASHVDDERPSISPLQSTVSAPFSSPGGPGKPSSFVGRMIIDMLPQTVLVCKKPTNSLGAPRALPGERQKPQQPQVPSVRLPSSPSSTQTSFPRVVVVNPTPHPTPPTTPILHNDRPGAPQPPSTYLLPPLPPPALSSMRTAPRHDPPSSMGPSSPSAPVRSADEPSTKASDRRFFLQQSPEEASPERNGSLESGKSPSDFFEVSSVASSQMKSITDTEERSERSSKSRRGKEGGKHAVRPMARRTHSTRHVPPIIAQRKSSGQEGGGKPRAMFNIGSGSSNGSKGANSSSTNGPSSNAPPSHAPAPVRGPSTVAQPHPRLPSPPPVAATNGYQRKTIIVASTSSEEYETTDADDSEWASEEMDAEDKVKQKQKQAEEHRLREAALEAQRQRDLFAKVPKRSYSNLNRTQSGLLSQLMNPPPQIFPPNHPYRTSQSSHDITQLPHHAPQRSSSGFAPSRLQTSKSTAALPLASQFTAMTVSSKPPVPNGNTKDREKVGYRPKGRPREEEMEEDSGEENDNDDKIQVSRSVAQQKLQALMSRRGSDQSATSQLAQQAMETAAVPLAPAATAPIPLGHPYNLPAPAPPMTPRTTRRRMLRTELSESMRRQLLWERQVSSTNNPAAGARRTNGGPLGGLRPLTSSNSGVEVRGAAGNHSSTTKSAEAEDKDERKRKAMARNRSWADDYHYSGW</sequence>